<reference evidence="9" key="3">
    <citation type="submission" date="2025-08" db="UniProtKB">
        <authorList>
            <consortium name="RefSeq"/>
        </authorList>
    </citation>
    <scope>IDENTIFICATION</scope>
    <source>
        <strain evidence="9">17A/GY</strain>
        <tissue evidence="9">Liver</tissue>
    </source>
</reference>
<accession>A0A9J7GJX8</accession>
<evidence type="ECO:0000313" key="9">
    <source>
        <dbReference type="RefSeq" id="XP_027286410.2"/>
    </source>
</evidence>
<dbReference type="GO" id="GO:0005125">
    <property type="term" value="F:cytokine activity"/>
    <property type="evidence" value="ECO:0007669"/>
    <property type="project" value="UniProtKB-KW"/>
</dbReference>
<dbReference type="GO" id="GO:0007259">
    <property type="term" value="P:cell surface receptor signaling pathway via JAK-STAT"/>
    <property type="evidence" value="ECO:0007669"/>
    <property type="project" value="InterPro"/>
</dbReference>
<dbReference type="InterPro" id="IPR029177">
    <property type="entry name" value="INF_lambda"/>
</dbReference>
<organism evidence="8 9">
    <name type="scientific">Cricetulus griseus</name>
    <name type="common">Chinese hamster</name>
    <name type="synonym">Cricetulus barabensis griseus</name>
    <dbReference type="NCBI Taxonomy" id="10029"/>
    <lineage>
        <taxon>Eukaryota</taxon>
        <taxon>Metazoa</taxon>
        <taxon>Chordata</taxon>
        <taxon>Craniata</taxon>
        <taxon>Vertebrata</taxon>
        <taxon>Euteleostomi</taxon>
        <taxon>Mammalia</taxon>
        <taxon>Eutheria</taxon>
        <taxon>Euarchontoglires</taxon>
        <taxon>Glires</taxon>
        <taxon>Rodentia</taxon>
        <taxon>Myomorpha</taxon>
        <taxon>Muroidea</taxon>
        <taxon>Cricetidae</taxon>
        <taxon>Cricetinae</taxon>
        <taxon>Cricetulus</taxon>
    </lineage>
</organism>
<dbReference type="GO" id="GO:0051607">
    <property type="term" value="P:defense response to virus"/>
    <property type="evidence" value="ECO:0007669"/>
    <property type="project" value="UniProtKB-KW"/>
</dbReference>
<keyword evidence="6" id="KW-0051">Antiviral defense</keyword>
<comment type="similarity">
    <text evidence="2">Belongs to the lambda interferon family.</text>
</comment>
<comment type="subcellular location">
    <subcellularLocation>
        <location evidence="1">Secreted</location>
    </subcellularLocation>
</comment>
<dbReference type="AlphaFoldDB" id="A0A9J7GJX8"/>
<dbReference type="PANTHER" id="PTHR31943">
    <property type="entry name" value="INTERLEUKIN-28 AND 29"/>
    <property type="match status" value="1"/>
</dbReference>
<dbReference type="PANTHER" id="PTHR31943:SF1">
    <property type="entry name" value="INTERFERON LAMBDA-2-RELATED"/>
    <property type="match status" value="1"/>
</dbReference>
<feature type="region of interest" description="Disordered" evidence="7">
    <location>
        <begin position="1"/>
        <end position="50"/>
    </location>
</feature>
<proteinExistence type="inferred from homology"/>
<dbReference type="Proteomes" id="UP001108280">
    <property type="component" value="Chromosome 9"/>
</dbReference>
<protein>
    <submittedName>
        <fullName evidence="9">Interferon lambda-2-like isoform X2</fullName>
    </submittedName>
</protein>
<dbReference type="GO" id="GO:0050778">
    <property type="term" value="P:positive regulation of immune response"/>
    <property type="evidence" value="ECO:0007669"/>
    <property type="project" value="InterPro"/>
</dbReference>
<reference evidence="8" key="2">
    <citation type="journal article" date="2020" name="Biotechnol. Bioeng.">
        <title>Chromosome-scale scaffolds for the Chinese hamster reference genome assembly to facilitate the study of the CHO epigenome.</title>
        <authorList>
            <person name="Hilliard W."/>
            <person name="MacDonald M."/>
            <person name="Lee K.H."/>
        </authorList>
    </citation>
    <scope>NUCLEOTIDE SEQUENCE [LARGE SCALE GENOMIC DNA]</scope>
    <source>
        <strain evidence="8">17A/GY</strain>
    </source>
</reference>
<dbReference type="Pfam" id="PF15177">
    <property type="entry name" value="IL28A"/>
    <property type="match status" value="1"/>
</dbReference>
<evidence type="ECO:0000256" key="5">
    <source>
        <dbReference type="ARBA" id="ARBA00022729"/>
    </source>
</evidence>
<evidence type="ECO:0000256" key="7">
    <source>
        <dbReference type="SAM" id="MobiDB-lite"/>
    </source>
</evidence>
<dbReference type="GeneID" id="113837221"/>
<evidence type="ECO:0000256" key="4">
    <source>
        <dbReference type="ARBA" id="ARBA00022525"/>
    </source>
</evidence>
<dbReference type="FunFam" id="1.20.1250.60:FF:000001">
    <property type="entry name" value="Interferon lambda 1"/>
    <property type="match status" value="1"/>
</dbReference>
<keyword evidence="8" id="KW-1185">Reference proteome</keyword>
<reference evidence="8" key="1">
    <citation type="journal article" date="2018" name="Biotechnol. Bioeng.">
        <title>A reference genome of the Chinese hamster based on a hybrid assembly strategy.</title>
        <authorList>
            <person name="Rupp O."/>
            <person name="MacDonald M.L."/>
            <person name="Li S."/>
            <person name="Dhiman H."/>
            <person name="Polson S."/>
            <person name="Griep S."/>
            <person name="Heffner K."/>
            <person name="Hernandez I."/>
            <person name="Brinkrolf K."/>
            <person name="Jadhav V."/>
            <person name="Samoudi M."/>
            <person name="Hao H."/>
            <person name="Kingham B."/>
            <person name="Goesmann A."/>
            <person name="Betenbaugh M.J."/>
            <person name="Lewis N.E."/>
            <person name="Borth N."/>
            <person name="Lee K.H."/>
        </authorList>
    </citation>
    <scope>NUCLEOTIDE SEQUENCE [LARGE SCALE GENOMIC DNA]</scope>
    <source>
        <strain evidence="8">17A/GY</strain>
    </source>
</reference>
<evidence type="ECO:0000313" key="8">
    <source>
        <dbReference type="Proteomes" id="UP001108280"/>
    </source>
</evidence>
<keyword evidence="4" id="KW-0964">Secreted</keyword>
<feature type="compositionally biased region" description="Basic and acidic residues" evidence="7">
    <location>
        <begin position="1"/>
        <end position="11"/>
    </location>
</feature>
<evidence type="ECO:0000256" key="2">
    <source>
        <dbReference type="ARBA" id="ARBA00008717"/>
    </source>
</evidence>
<sequence length="246" mass="27827">MSQWRDRESLRATHGKTQARDTEQDQGSQGQPRGLTRIPRSSQTPESSMKPAGGRLLLLLLLLAAVLTGTRAAPVPRPTRLPPDAKDCHIARFKSLSPQEREAFLKATDAIEKWLLNKDVRCSSRLFPKAWDLKLLQVHERPKALEAELHLTLQVLENVTDSALYPILEQPLHTLRHIHSQLQACIQPEPAAEPRPPSHRLSRWLHRLREAQEKETPGCLEISVTSNLFRMLLRDLPCVARGDQCA</sequence>
<dbReference type="Gene3D" id="1.20.1250.60">
    <property type="entry name" value="Interferon lambda"/>
    <property type="match status" value="1"/>
</dbReference>
<evidence type="ECO:0000256" key="3">
    <source>
        <dbReference type="ARBA" id="ARBA00022514"/>
    </source>
</evidence>
<dbReference type="InterPro" id="IPR038326">
    <property type="entry name" value="IFN-lambda_sf"/>
</dbReference>
<keyword evidence="5" id="KW-0732">Signal</keyword>
<evidence type="ECO:0000256" key="1">
    <source>
        <dbReference type="ARBA" id="ARBA00004613"/>
    </source>
</evidence>
<keyword evidence="3" id="KW-0202">Cytokine</keyword>
<dbReference type="GO" id="GO:0045087">
    <property type="term" value="P:innate immune response"/>
    <property type="evidence" value="ECO:0007669"/>
    <property type="project" value="TreeGrafter"/>
</dbReference>
<gene>
    <name evidence="9" type="primary">LOC113837221</name>
</gene>
<evidence type="ECO:0000256" key="6">
    <source>
        <dbReference type="ARBA" id="ARBA00023118"/>
    </source>
</evidence>
<name>A0A9J7GJX8_CRIGR</name>
<dbReference type="KEGG" id="cge:113837221"/>
<dbReference type="GO" id="GO:0005615">
    <property type="term" value="C:extracellular space"/>
    <property type="evidence" value="ECO:0007669"/>
    <property type="project" value="UniProtKB-KW"/>
</dbReference>
<dbReference type="OrthoDB" id="9897984at2759"/>
<dbReference type="RefSeq" id="XP_027286410.2">
    <property type="nucleotide sequence ID" value="XM_027430609.2"/>
</dbReference>